<evidence type="ECO:0000256" key="2">
    <source>
        <dbReference type="ARBA" id="ARBA00005582"/>
    </source>
</evidence>
<dbReference type="Pfam" id="PF00293">
    <property type="entry name" value="NUDIX"/>
    <property type="match status" value="1"/>
</dbReference>
<dbReference type="InterPro" id="IPR020084">
    <property type="entry name" value="NUDIX_hydrolase_CS"/>
</dbReference>
<dbReference type="PANTHER" id="PTHR43046">
    <property type="entry name" value="GDP-MANNOSE MANNOSYL HYDROLASE"/>
    <property type="match status" value="1"/>
</dbReference>
<reference evidence="7" key="1">
    <citation type="journal article" date="2019" name="Int. J. Syst. Evol. Microbiol.">
        <title>The Global Catalogue of Microorganisms (GCM) 10K type strain sequencing project: providing services to taxonomists for standard genome sequencing and annotation.</title>
        <authorList>
            <consortium name="The Broad Institute Genomics Platform"/>
            <consortium name="The Broad Institute Genome Sequencing Center for Infectious Disease"/>
            <person name="Wu L."/>
            <person name="Ma J."/>
        </authorList>
    </citation>
    <scope>NUCLEOTIDE SEQUENCE [LARGE SCALE GENOMIC DNA]</scope>
    <source>
        <strain evidence="7">JCM 18952</strain>
    </source>
</reference>
<dbReference type="SUPFAM" id="SSF55811">
    <property type="entry name" value="Nudix"/>
    <property type="match status" value="1"/>
</dbReference>
<dbReference type="PANTHER" id="PTHR43046:SF14">
    <property type="entry name" value="MUTT_NUDIX FAMILY PROTEIN"/>
    <property type="match status" value="1"/>
</dbReference>
<dbReference type="InterPro" id="IPR015797">
    <property type="entry name" value="NUDIX_hydrolase-like_dom_sf"/>
</dbReference>
<sequence>MTTLGPPAHRGFDTRLAAYCVVVQEDLILLALWDMRARDPGFVPRWTLPGGGVELGEQTDAAAVREVEEETGYQVRIDRLLTVDTGLIPAHKRYGATEHPLQTAAVLYAATVSGGELRFEADGTTSEAAWFPLDAIGSLNRVDRVDTAIKLYRETVNHESCR</sequence>
<dbReference type="CDD" id="cd02883">
    <property type="entry name" value="NUDIX_Hydrolase"/>
    <property type="match status" value="1"/>
</dbReference>
<dbReference type="EMBL" id="BAABLK010000085">
    <property type="protein sequence ID" value="GAA5228637.1"/>
    <property type="molecule type" value="Genomic_DNA"/>
</dbReference>
<proteinExistence type="inferred from homology"/>
<evidence type="ECO:0000313" key="7">
    <source>
        <dbReference type="Proteomes" id="UP001501257"/>
    </source>
</evidence>
<accession>A0ABP9TSH0</accession>
<gene>
    <name evidence="6" type="ORF">GCM10025778_31760</name>
</gene>
<comment type="caution">
    <text evidence="6">The sequence shown here is derived from an EMBL/GenBank/DDBJ whole genome shotgun (WGS) entry which is preliminary data.</text>
</comment>
<evidence type="ECO:0000256" key="1">
    <source>
        <dbReference type="ARBA" id="ARBA00001946"/>
    </source>
</evidence>
<evidence type="ECO:0000259" key="5">
    <source>
        <dbReference type="PROSITE" id="PS51462"/>
    </source>
</evidence>
<comment type="cofactor">
    <cofactor evidence="1">
        <name>Mg(2+)</name>
        <dbReference type="ChEBI" id="CHEBI:18420"/>
    </cofactor>
</comment>
<keyword evidence="3 4" id="KW-0378">Hydrolase</keyword>
<evidence type="ECO:0000313" key="6">
    <source>
        <dbReference type="EMBL" id="GAA5228637.1"/>
    </source>
</evidence>
<feature type="domain" description="Nudix hydrolase" evidence="5">
    <location>
        <begin position="13"/>
        <end position="157"/>
    </location>
</feature>
<dbReference type="Proteomes" id="UP001501257">
    <property type="component" value="Unassembled WGS sequence"/>
</dbReference>
<comment type="similarity">
    <text evidence="2 4">Belongs to the Nudix hydrolase family.</text>
</comment>
<dbReference type="RefSeq" id="WP_210100236.1">
    <property type="nucleotide sequence ID" value="NZ_BAABLK010000085.1"/>
</dbReference>
<organism evidence="6 7">
    <name type="scientific">Paeniglutamicibacter antarcticus</name>
    <dbReference type="NCBI Taxonomy" id="494023"/>
    <lineage>
        <taxon>Bacteria</taxon>
        <taxon>Bacillati</taxon>
        <taxon>Actinomycetota</taxon>
        <taxon>Actinomycetes</taxon>
        <taxon>Micrococcales</taxon>
        <taxon>Micrococcaceae</taxon>
        <taxon>Paeniglutamicibacter</taxon>
    </lineage>
</organism>
<dbReference type="InterPro" id="IPR000086">
    <property type="entry name" value="NUDIX_hydrolase_dom"/>
</dbReference>
<keyword evidence="7" id="KW-1185">Reference proteome</keyword>
<dbReference type="PROSITE" id="PS00893">
    <property type="entry name" value="NUDIX_BOX"/>
    <property type="match status" value="1"/>
</dbReference>
<name>A0ABP9TSH0_9MICC</name>
<dbReference type="PROSITE" id="PS51462">
    <property type="entry name" value="NUDIX"/>
    <property type="match status" value="1"/>
</dbReference>
<dbReference type="Gene3D" id="3.90.79.10">
    <property type="entry name" value="Nucleoside Triphosphate Pyrophosphohydrolase"/>
    <property type="match status" value="1"/>
</dbReference>
<evidence type="ECO:0000256" key="3">
    <source>
        <dbReference type="ARBA" id="ARBA00022801"/>
    </source>
</evidence>
<dbReference type="PRINTS" id="PR00502">
    <property type="entry name" value="NUDIXFAMILY"/>
</dbReference>
<evidence type="ECO:0000256" key="4">
    <source>
        <dbReference type="RuleBase" id="RU003476"/>
    </source>
</evidence>
<protein>
    <recommendedName>
        <fullName evidence="5">Nudix hydrolase domain-containing protein</fullName>
    </recommendedName>
</protein>
<dbReference type="InterPro" id="IPR020476">
    <property type="entry name" value="Nudix_hydrolase"/>
</dbReference>